<protein>
    <recommendedName>
        <fullName evidence="2">DUF3447 domain-containing protein</fullName>
    </recommendedName>
</protein>
<dbReference type="KEGG" id="tva:4766074"/>
<dbReference type="RefSeq" id="XP_001320399.1">
    <property type="nucleotide sequence ID" value="XM_001320364.1"/>
</dbReference>
<evidence type="ECO:0000313" key="4">
    <source>
        <dbReference type="Proteomes" id="UP000001542"/>
    </source>
</evidence>
<feature type="repeat" description="ANK" evidence="1">
    <location>
        <begin position="315"/>
        <end position="347"/>
    </location>
</feature>
<dbReference type="Gene3D" id="1.25.40.20">
    <property type="entry name" value="Ankyrin repeat-containing domain"/>
    <property type="match status" value="2"/>
</dbReference>
<accession>A2EGT8</accession>
<reference evidence="3" key="2">
    <citation type="journal article" date="2007" name="Science">
        <title>Draft genome sequence of the sexually transmitted pathogen Trichomonas vaginalis.</title>
        <authorList>
            <person name="Carlton J.M."/>
            <person name="Hirt R.P."/>
            <person name="Silva J.C."/>
            <person name="Delcher A.L."/>
            <person name="Schatz M."/>
            <person name="Zhao Q."/>
            <person name="Wortman J.R."/>
            <person name="Bidwell S.L."/>
            <person name="Alsmark U.C.M."/>
            <person name="Besteiro S."/>
            <person name="Sicheritz-Ponten T."/>
            <person name="Noel C.J."/>
            <person name="Dacks J.B."/>
            <person name="Foster P.G."/>
            <person name="Simillion C."/>
            <person name="Van de Peer Y."/>
            <person name="Miranda-Saavedra D."/>
            <person name="Barton G.J."/>
            <person name="Westrop G.D."/>
            <person name="Mueller S."/>
            <person name="Dessi D."/>
            <person name="Fiori P.L."/>
            <person name="Ren Q."/>
            <person name="Paulsen I."/>
            <person name="Zhang H."/>
            <person name="Bastida-Corcuera F.D."/>
            <person name="Simoes-Barbosa A."/>
            <person name="Brown M.T."/>
            <person name="Hayes R.D."/>
            <person name="Mukherjee M."/>
            <person name="Okumura C.Y."/>
            <person name="Schneider R."/>
            <person name="Smith A.J."/>
            <person name="Vanacova S."/>
            <person name="Villalvazo M."/>
            <person name="Haas B.J."/>
            <person name="Pertea M."/>
            <person name="Feldblyum T.V."/>
            <person name="Utterback T.R."/>
            <person name="Shu C.L."/>
            <person name="Osoegawa K."/>
            <person name="de Jong P.J."/>
            <person name="Hrdy I."/>
            <person name="Horvathova L."/>
            <person name="Zubacova Z."/>
            <person name="Dolezal P."/>
            <person name="Malik S.B."/>
            <person name="Logsdon J.M. Jr."/>
            <person name="Henze K."/>
            <person name="Gupta A."/>
            <person name="Wang C.C."/>
            <person name="Dunne R.L."/>
            <person name="Upcroft J.A."/>
            <person name="Upcroft P."/>
            <person name="White O."/>
            <person name="Salzberg S.L."/>
            <person name="Tang P."/>
            <person name="Chiu C.-H."/>
            <person name="Lee Y.-S."/>
            <person name="Embley T.M."/>
            <person name="Coombs G.H."/>
            <person name="Mottram J.C."/>
            <person name="Tachezy J."/>
            <person name="Fraser-Liggett C.M."/>
            <person name="Johnson P.J."/>
        </authorList>
    </citation>
    <scope>NUCLEOTIDE SEQUENCE [LARGE SCALE GENOMIC DNA]</scope>
    <source>
        <strain evidence="3">G3</strain>
    </source>
</reference>
<dbReference type="PRINTS" id="PR01415">
    <property type="entry name" value="ANKYRIN"/>
</dbReference>
<dbReference type="Pfam" id="PF12796">
    <property type="entry name" value="Ank_2"/>
    <property type="match status" value="2"/>
</dbReference>
<dbReference type="SMR" id="A2EGT8"/>
<dbReference type="PANTHER" id="PTHR24182">
    <property type="entry name" value="ANKYRIN REPEAT AND SOCS BOX CONTAINING 4"/>
    <property type="match status" value="1"/>
</dbReference>
<feature type="domain" description="DUF3447" evidence="2">
    <location>
        <begin position="201"/>
        <end position="276"/>
    </location>
</feature>
<evidence type="ECO:0000256" key="1">
    <source>
        <dbReference type="PROSITE-ProRule" id="PRU00023"/>
    </source>
</evidence>
<feature type="repeat" description="ANK" evidence="1">
    <location>
        <begin position="413"/>
        <end position="445"/>
    </location>
</feature>
<dbReference type="InterPro" id="IPR036770">
    <property type="entry name" value="Ankyrin_rpt-contain_sf"/>
</dbReference>
<keyword evidence="1" id="KW-0040">ANK repeat</keyword>
<keyword evidence="4" id="KW-1185">Reference proteome</keyword>
<name>A2EGT8_TRIV3</name>
<dbReference type="PROSITE" id="PS50088">
    <property type="entry name" value="ANK_REPEAT"/>
    <property type="match status" value="3"/>
</dbReference>
<dbReference type="VEuPathDB" id="TrichDB:TVAGG3_0172630"/>
<dbReference type="Proteomes" id="UP000001542">
    <property type="component" value="Unassembled WGS sequence"/>
</dbReference>
<dbReference type="VEuPathDB" id="TrichDB:TVAG_302630"/>
<proteinExistence type="predicted"/>
<evidence type="ECO:0000259" key="2">
    <source>
        <dbReference type="Pfam" id="PF11929"/>
    </source>
</evidence>
<feature type="repeat" description="ANK" evidence="1">
    <location>
        <begin position="348"/>
        <end position="380"/>
    </location>
</feature>
<dbReference type="eggNOG" id="KOG4412">
    <property type="taxonomic scope" value="Eukaryota"/>
</dbReference>
<organism evidence="3 4">
    <name type="scientific">Trichomonas vaginalis (strain ATCC PRA-98 / G3)</name>
    <dbReference type="NCBI Taxonomy" id="412133"/>
    <lineage>
        <taxon>Eukaryota</taxon>
        <taxon>Metamonada</taxon>
        <taxon>Parabasalia</taxon>
        <taxon>Trichomonadida</taxon>
        <taxon>Trichomonadidae</taxon>
        <taxon>Trichomonas</taxon>
    </lineage>
</organism>
<dbReference type="SMART" id="SM00248">
    <property type="entry name" value="ANK"/>
    <property type="match status" value="7"/>
</dbReference>
<dbReference type="OrthoDB" id="539213at2759"/>
<dbReference type="PROSITE" id="PS50297">
    <property type="entry name" value="ANK_REP_REGION"/>
    <property type="match status" value="3"/>
</dbReference>
<dbReference type="InterPro" id="IPR020683">
    <property type="entry name" value="DUF3447"/>
</dbReference>
<reference evidence="3" key="1">
    <citation type="submission" date="2006-10" db="EMBL/GenBank/DDBJ databases">
        <authorList>
            <person name="Amadeo P."/>
            <person name="Zhao Q."/>
            <person name="Wortman J."/>
            <person name="Fraser-Liggett C."/>
            <person name="Carlton J."/>
        </authorList>
    </citation>
    <scope>NUCLEOTIDE SEQUENCE</scope>
    <source>
        <strain evidence="3">G3</strain>
    </source>
</reference>
<evidence type="ECO:0000313" key="3">
    <source>
        <dbReference type="EMBL" id="EAY08176.1"/>
    </source>
</evidence>
<dbReference type="EMBL" id="DS113384">
    <property type="protein sequence ID" value="EAY08176.1"/>
    <property type="molecule type" value="Genomic_DNA"/>
</dbReference>
<dbReference type="STRING" id="5722.A2EGT8"/>
<dbReference type="InParanoid" id="A2EGT8"/>
<dbReference type="AlphaFoldDB" id="A2EGT8"/>
<dbReference type="InterPro" id="IPR002110">
    <property type="entry name" value="Ankyrin_rpt"/>
</dbReference>
<sequence length="485" mass="56622">MSDDQIDQIDYIELIDLCKCNIDSLNPIYNLKTYDNQEINDIYSSIKNNLIETQMISPLEVIHIIETASKYHVRYLNSFWALIKKFIDEYHPKLVKFDSMILNWLVYKDYGIIFNQSDLNRFKQFSNNNYSLNVHEENTIYRALMDDDKESFIPFTEIKGFDENFQFSNEFYPTNDSGYSFLELCCYHGSVNCFKFLRSKYNSKITEKCLQLSFLSGNPDIMSECLKNKTPDKACMEYAIISHNIDFVTYLMNEHNLEIDSQDCIKYHNIQAFLVYLDHTKDINQCFVNMKWLKIPALFEYLIDHGANVNFKNKEGQTALHIALENNSHEIAELLISHGANVDPLNRSRETPLFYALKNDNLVDMEFLISHGADINRKFANDKTYIHFAISHNLEVVKLLIKYGAKINAKDKEGKTPLHYAAQFSDKEMLKYLILHGADLYAKDKYSKTALNIALDFYKKDNADLLISYGARPFNQSNTKIKRYS</sequence>
<dbReference type="Pfam" id="PF11929">
    <property type="entry name" value="DUF3447"/>
    <property type="match status" value="1"/>
</dbReference>
<dbReference type="SUPFAM" id="SSF48403">
    <property type="entry name" value="Ankyrin repeat"/>
    <property type="match status" value="1"/>
</dbReference>
<gene>
    <name evidence="3" type="ORF">TVAG_302630</name>
</gene>
<dbReference type="PANTHER" id="PTHR24182:SF13">
    <property type="entry name" value="LD18443P"/>
    <property type="match status" value="1"/>
</dbReference>